<evidence type="ECO:0000313" key="2">
    <source>
        <dbReference type="Proteomes" id="UP000038045"/>
    </source>
</evidence>
<dbReference type="AlphaFoldDB" id="A0A0N4Z1T8"/>
<protein>
    <submittedName>
        <fullName evidence="3">Katanin_con80 domain-containing protein</fullName>
    </submittedName>
</protein>
<evidence type="ECO:0000256" key="1">
    <source>
        <dbReference type="SAM" id="MobiDB-lite"/>
    </source>
</evidence>
<name>A0A0N4Z1T8_PARTI</name>
<accession>A0A0N4Z1T8</accession>
<keyword evidence="2" id="KW-1185">Reference proteome</keyword>
<proteinExistence type="predicted"/>
<organism evidence="2 3">
    <name type="scientific">Parastrongyloides trichosuri</name>
    <name type="common">Possum-specific nematode worm</name>
    <dbReference type="NCBI Taxonomy" id="131310"/>
    <lineage>
        <taxon>Eukaryota</taxon>
        <taxon>Metazoa</taxon>
        <taxon>Ecdysozoa</taxon>
        <taxon>Nematoda</taxon>
        <taxon>Chromadorea</taxon>
        <taxon>Rhabditida</taxon>
        <taxon>Tylenchina</taxon>
        <taxon>Panagrolaimomorpha</taxon>
        <taxon>Strongyloidoidea</taxon>
        <taxon>Strongyloididae</taxon>
        <taxon>Parastrongyloides</taxon>
    </lineage>
</organism>
<evidence type="ECO:0000313" key="3">
    <source>
        <dbReference type="WBParaSite" id="PTRK_0000083400.1"/>
    </source>
</evidence>
<sequence length="240" mass="27398">MYIKGNMENESLNNDLRKINSFFSMGSGSSTQIPSDKKVKKFNKNELNSLKNRSSSVGNLKGSVKSKNNNHNGVKRERGRFNSTPSSTEISITKFKILSNNCITNNERDLEQLNMLSTKIMQNGLGIILSIKYRNNYIIDIIEEITQSKKLWNAETVELLMPQIIALLMSKNIKNKLMSLKLIERILREFNDIIISNNQVGKKIKEGLLQISVNEHMININCDKNFKNDLAFIVKEINSL</sequence>
<reference evidence="3" key="1">
    <citation type="submission" date="2017-02" db="UniProtKB">
        <authorList>
            <consortium name="WormBaseParasite"/>
        </authorList>
    </citation>
    <scope>IDENTIFICATION</scope>
</reference>
<feature type="region of interest" description="Disordered" evidence="1">
    <location>
        <begin position="51"/>
        <end position="85"/>
    </location>
</feature>
<dbReference type="WBParaSite" id="PTRK_0000083400.1">
    <property type="protein sequence ID" value="PTRK_0000083400.1"/>
    <property type="gene ID" value="PTRK_0000083400"/>
</dbReference>
<dbReference type="Proteomes" id="UP000038045">
    <property type="component" value="Unplaced"/>
</dbReference>